<dbReference type="Pfam" id="PF11819">
    <property type="entry name" value="CUPID"/>
    <property type="match status" value="1"/>
</dbReference>
<proteinExistence type="predicted"/>
<dbReference type="InterPro" id="IPR021774">
    <property type="entry name" value="CUPID"/>
</dbReference>
<dbReference type="Proteomes" id="UP001367676">
    <property type="component" value="Unassembled WGS sequence"/>
</dbReference>
<evidence type="ECO:0000313" key="7">
    <source>
        <dbReference type="Proteomes" id="UP001367676"/>
    </source>
</evidence>
<dbReference type="GO" id="GO:0005737">
    <property type="term" value="C:cytoplasm"/>
    <property type="evidence" value="ECO:0007669"/>
    <property type="project" value="UniProtKB-SubCell"/>
</dbReference>
<protein>
    <recommendedName>
        <fullName evidence="5">Cytohesin Ubiquitin Protein Inducing domain-containing protein</fullName>
    </recommendedName>
</protein>
<accession>A0AAN9TXT7</accession>
<feature type="compositionally biased region" description="Polar residues" evidence="4">
    <location>
        <begin position="345"/>
        <end position="362"/>
    </location>
</feature>
<feature type="region of interest" description="Disordered" evidence="4">
    <location>
        <begin position="324"/>
        <end position="362"/>
    </location>
</feature>
<evidence type="ECO:0000256" key="2">
    <source>
        <dbReference type="ARBA" id="ARBA00022490"/>
    </source>
</evidence>
<dbReference type="InterPro" id="IPR043447">
    <property type="entry name" value="CCDC120/INAVA"/>
</dbReference>
<evidence type="ECO:0000256" key="4">
    <source>
        <dbReference type="SAM" id="MobiDB-lite"/>
    </source>
</evidence>
<evidence type="ECO:0000259" key="5">
    <source>
        <dbReference type="Pfam" id="PF11819"/>
    </source>
</evidence>
<reference evidence="6 7" key="1">
    <citation type="submission" date="2024-03" db="EMBL/GenBank/DDBJ databases">
        <title>Adaptation during the transition from Ophiocordyceps entomopathogen to insect associate is accompanied by gene loss and intensified selection.</title>
        <authorList>
            <person name="Ward C.M."/>
            <person name="Onetto C.A."/>
            <person name="Borneman A.R."/>
        </authorList>
    </citation>
    <scope>NUCLEOTIDE SEQUENCE [LARGE SCALE GENOMIC DNA]</scope>
    <source>
        <strain evidence="6">AWRI1</strain>
        <tissue evidence="6">Single Adult Female</tissue>
    </source>
</reference>
<feature type="domain" description="Cytohesin Ubiquitin Protein Inducing" evidence="5">
    <location>
        <begin position="2"/>
        <end position="60"/>
    </location>
</feature>
<evidence type="ECO:0000256" key="1">
    <source>
        <dbReference type="ARBA" id="ARBA00004496"/>
    </source>
</evidence>
<organism evidence="6 7">
    <name type="scientific">Parthenolecanium corni</name>
    <dbReference type="NCBI Taxonomy" id="536013"/>
    <lineage>
        <taxon>Eukaryota</taxon>
        <taxon>Metazoa</taxon>
        <taxon>Ecdysozoa</taxon>
        <taxon>Arthropoda</taxon>
        <taxon>Hexapoda</taxon>
        <taxon>Insecta</taxon>
        <taxon>Pterygota</taxon>
        <taxon>Neoptera</taxon>
        <taxon>Paraneoptera</taxon>
        <taxon>Hemiptera</taxon>
        <taxon>Sternorrhyncha</taxon>
        <taxon>Coccoidea</taxon>
        <taxon>Coccidae</taxon>
        <taxon>Parthenolecanium</taxon>
    </lineage>
</organism>
<sequence length="454" mass="52252">MVASLQSRRDALEAMLRDKTLELKKLCIQEAELTGILPPETPVRPGERPPIFSRKIDNHFIDHAKRNKEMLRHRRELQVPLDTINGYHTYNSTRRLNKPENQYSQYDLESGVYELNNNFRQICINKAHPTYTHHTYRPAPNSNWSRNQRYRHSVSQIHHNSDAYDCSNWPKYSNLQHSRAPVSNSTNQGYSTLPKDCRLNSQYDSLNRGQRLSYSGDGRASVNKGYLYAVPSPSNPVSSQTLASSNGYTSSMLPAGVTRHRSFSISSAIKLDTRNTALQSNQAYPDHISSTWNSDASHSSCQSLNLYSIPEQGRNHFRCNSLGRKRREKEWRETSLDTAADSCKQRQLPSPSLRTPNIPESPSFQRLLSRHRIQSFSSQMQPPPVDYTATLSQRRESKSLVESPVHMESNVPLESPKNHMVVEVGKWKPYRETTKPFEMSDFYKYSTKFKKNQE</sequence>
<dbReference type="EMBL" id="JBBCAQ010000003">
    <property type="protein sequence ID" value="KAK7605005.1"/>
    <property type="molecule type" value="Genomic_DNA"/>
</dbReference>
<gene>
    <name evidence="6" type="ORF">V9T40_006191</name>
</gene>
<comment type="caution">
    <text evidence="6">The sequence shown here is derived from an EMBL/GenBank/DDBJ whole genome shotgun (WGS) entry which is preliminary data.</text>
</comment>
<comment type="subcellular location">
    <subcellularLocation>
        <location evidence="1">Cytoplasm</location>
    </subcellularLocation>
</comment>
<keyword evidence="3" id="KW-0175">Coiled coil</keyword>
<evidence type="ECO:0000256" key="3">
    <source>
        <dbReference type="ARBA" id="ARBA00023054"/>
    </source>
</evidence>
<keyword evidence="7" id="KW-1185">Reference proteome</keyword>
<evidence type="ECO:0000313" key="6">
    <source>
        <dbReference type="EMBL" id="KAK7605005.1"/>
    </source>
</evidence>
<keyword evidence="2" id="KW-0963">Cytoplasm</keyword>
<dbReference type="PANTHER" id="PTHR16093">
    <property type="entry name" value="COILED-COIL DOMAIN-CONTAINING PROTEIN 120 FAMILY MEMBER"/>
    <property type="match status" value="1"/>
</dbReference>
<dbReference type="AlphaFoldDB" id="A0AAN9TXT7"/>
<name>A0AAN9TXT7_9HEMI</name>
<dbReference type="PANTHER" id="PTHR16093:SF5">
    <property type="entry name" value="COILED-COIL DOMAIN-CONTAINING PROTEIN 120"/>
    <property type="match status" value="1"/>
</dbReference>